<sequence length="1115" mass="125020">MGGLFAPDTGDWSEEKRREWSDRKLYWQHKLAETERLDRERNSLSIEARDYNIRRIHQQVGLSPQHRQNLRDRGLTDEQIDSGLFFSLGQWQEVYGIHPRLAGVNPTGSSLIVPSPGLACPIWNPDGQIIGYQTRLDNPGDGGKYKWPTSQTQKRPDGASSHLPNGELPITYCYGSNPDFIGLSEGILKPYIASCRLGVSFIGAAGGQWAASPQQLQDYLTKARAKLGTKRVVLFPDGGAIANSHVMRCYEATLALLESWGYSVAIAWWGQVDKSHPDCDELKDLSGVKFITVDEFLALSRQFIGISAEFNAKARNLALEPDPTQYQEYLKWEEEQEQVEDAIAHHGAIYRFKDFICKGLKRLAPKGFKQPVTPEPTPKPAPKIWDGDRLGMPTPEQWATAGRPVVEFSGENAQVWTSAFATGWQSIHDKSGTGSGKTHSVTKIGHPYSKAWYLSSDHRNPTIPAIEENFADLNPRSQHGFYIDETGKQRLGTSDHPGEGANCIRAELFGRLRKLNYPVEGENNPVCGTCPWNGSCSVIPGRYRHDRAETLSHKSIRAHLESLPRGDYDYTQDILILDEPTSLITPTRQIEATANQLLIEADRSVGLGNNDYFLTLRTLVHSLQKLLEKSIKVHYGITHEEILSALKPVLEPDQIDELIEFLSNNQLNLSEVFTQPDAVGSGDYRQLGSSIQYINQQFRKEAYRETSSNLDQLPPNALIYLLKALRGDRGIVLRAYGGLLTLTINRVSEYSQIFNTAKHVVLLDATSSTKHLAAVAGIDQPILTIRKKATPPLANLEVVAINLKGLKTNHPSPTALSRVKALLSTLKAEYRNLSTIGHKNQLDKYGLDGYWWRDSRGVNTFEGREALALIGSPYPNVGAIQDNYLALYGNLDNFDEFYQFLVSEEILQALGRQRSNLYQDRQFKVFYIATELDLDFLKKYGATITYKQAFEICPEAGEGWQIALDSIIKALAESGARTQTQIAQALGKTQQAISKALREAGVTLSELMRRLEILLKRHTTNPIDSLYRVGCITEPEYLRDQYFRELFELPPLELVKTVIAIIEDLGWRDFRELFLDDYPKPLQIKALSSLTALLSDLELSDLIDYTRPAISPHAA</sequence>
<evidence type="ECO:0000313" key="2">
    <source>
        <dbReference type="EMBL" id="PSB00944.1"/>
    </source>
</evidence>
<evidence type="ECO:0000313" key="3">
    <source>
        <dbReference type="Proteomes" id="UP000238762"/>
    </source>
</evidence>
<evidence type="ECO:0000256" key="1">
    <source>
        <dbReference type="SAM" id="MobiDB-lite"/>
    </source>
</evidence>
<reference evidence="2 3" key="2">
    <citation type="submission" date="2018-03" db="EMBL/GenBank/DDBJ databases">
        <title>The ancient ancestry and fast evolution of plastids.</title>
        <authorList>
            <person name="Moore K.R."/>
            <person name="Magnabosco C."/>
            <person name="Momper L."/>
            <person name="Gold D.A."/>
            <person name="Bosak T."/>
            <person name="Fournier G.P."/>
        </authorList>
    </citation>
    <scope>NUCLEOTIDE SEQUENCE [LARGE SCALE GENOMIC DNA]</scope>
    <source>
        <strain evidence="2 3">CCAP 1448/3</strain>
    </source>
</reference>
<name>A0A2T1BYC1_9CYAN</name>
<dbReference type="EMBL" id="PVWJ01000145">
    <property type="protein sequence ID" value="PSB00944.1"/>
    <property type="molecule type" value="Genomic_DNA"/>
</dbReference>
<feature type="region of interest" description="Disordered" evidence="1">
    <location>
        <begin position="368"/>
        <end position="390"/>
    </location>
</feature>
<evidence type="ECO:0008006" key="4">
    <source>
        <dbReference type="Google" id="ProtNLM"/>
    </source>
</evidence>
<accession>A0A2T1BYC1</accession>
<organism evidence="2 3">
    <name type="scientific">Merismopedia glauca CCAP 1448/3</name>
    <dbReference type="NCBI Taxonomy" id="1296344"/>
    <lineage>
        <taxon>Bacteria</taxon>
        <taxon>Bacillati</taxon>
        <taxon>Cyanobacteriota</taxon>
        <taxon>Cyanophyceae</taxon>
        <taxon>Synechococcales</taxon>
        <taxon>Merismopediaceae</taxon>
        <taxon>Merismopedia</taxon>
    </lineage>
</organism>
<dbReference type="InterPro" id="IPR011991">
    <property type="entry name" value="ArsR-like_HTH"/>
</dbReference>
<reference evidence="2 3" key="1">
    <citation type="submission" date="2018-02" db="EMBL/GenBank/DDBJ databases">
        <authorList>
            <person name="Cohen D.B."/>
            <person name="Kent A.D."/>
        </authorList>
    </citation>
    <scope>NUCLEOTIDE SEQUENCE [LARGE SCALE GENOMIC DNA]</scope>
    <source>
        <strain evidence="2 3">CCAP 1448/3</strain>
    </source>
</reference>
<dbReference type="Proteomes" id="UP000238762">
    <property type="component" value="Unassembled WGS sequence"/>
</dbReference>
<protein>
    <recommendedName>
        <fullName evidence="4">DNA primase</fullName>
    </recommendedName>
</protein>
<dbReference type="CDD" id="cd00090">
    <property type="entry name" value="HTH_ARSR"/>
    <property type="match status" value="1"/>
</dbReference>
<proteinExistence type="predicted"/>
<comment type="caution">
    <text evidence="2">The sequence shown here is derived from an EMBL/GenBank/DDBJ whole genome shotgun (WGS) entry which is preliminary data.</text>
</comment>
<keyword evidence="3" id="KW-1185">Reference proteome</keyword>
<gene>
    <name evidence="2" type="ORF">C7B64_20870</name>
</gene>
<dbReference type="AlphaFoldDB" id="A0A2T1BYC1"/>
<feature type="region of interest" description="Disordered" evidence="1">
    <location>
        <begin position="140"/>
        <end position="163"/>
    </location>
</feature>